<dbReference type="Proteomes" id="UP001482620">
    <property type="component" value="Unassembled WGS sequence"/>
</dbReference>
<evidence type="ECO:0000313" key="2">
    <source>
        <dbReference type="Proteomes" id="UP001482620"/>
    </source>
</evidence>
<organism evidence="1 2">
    <name type="scientific">Ilyodon furcidens</name>
    <name type="common">goldbreast splitfin</name>
    <dbReference type="NCBI Taxonomy" id="33524"/>
    <lineage>
        <taxon>Eukaryota</taxon>
        <taxon>Metazoa</taxon>
        <taxon>Chordata</taxon>
        <taxon>Craniata</taxon>
        <taxon>Vertebrata</taxon>
        <taxon>Euteleostomi</taxon>
        <taxon>Actinopterygii</taxon>
        <taxon>Neopterygii</taxon>
        <taxon>Teleostei</taxon>
        <taxon>Neoteleostei</taxon>
        <taxon>Acanthomorphata</taxon>
        <taxon>Ovalentaria</taxon>
        <taxon>Atherinomorphae</taxon>
        <taxon>Cyprinodontiformes</taxon>
        <taxon>Goodeidae</taxon>
        <taxon>Ilyodon</taxon>
    </lineage>
</organism>
<sequence>MCKEKEKQNIYISAFIFNFVRIGPPYLWEDAPMCLTWQQEWCQYVHDLCDLGQQNPRTAMNAGRCSLISPSLQSMMAQQDVLIFNVFSDPFLLISYRGLKTLRMIKDVH</sequence>
<dbReference type="EMBL" id="JAHRIQ010045966">
    <property type="protein sequence ID" value="MEQ2235192.1"/>
    <property type="molecule type" value="Genomic_DNA"/>
</dbReference>
<accession>A0ABV0TUR9</accession>
<gene>
    <name evidence="1" type="ORF">ILYODFUR_039142</name>
</gene>
<keyword evidence="2" id="KW-1185">Reference proteome</keyword>
<protein>
    <submittedName>
        <fullName evidence="1">Uncharacterized protein</fullName>
    </submittedName>
</protein>
<proteinExistence type="predicted"/>
<evidence type="ECO:0000313" key="1">
    <source>
        <dbReference type="EMBL" id="MEQ2235192.1"/>
    </source>
</evidence>
<name>A0ABV0TUR9_9TELE</name>
<reference evidence="1 2" key="1">
    <citation type="submission" date="2021-06" db="EMBL/GenBank/DDBJ databases">
        <authorList>
            <person name="Palmer J.M."/>
        </authorList>
    </citation>
    <scope>NUCLEOTIDE SEQUENCE [LARGE SCALE GENOMIC DNA]</scope>
    <source>
        <strain evidence="2">if_2019</strain>
        <tissue evidence="1">Muscle</tissue>
    </source>
</reference>
<comment type="caution">
    <text evidence="1">The sequence shown here is derived from an EMBL/GenBank/DDBJ whole genome shotgun (WGS) entry which is preliminary data.</text>
</comment>